<keyword evidence="1" id="KW-0812">Transmembrane</keyword>
<name>A0A087LZR4_9HYPH</name>
<dbReference type="AlphaFoldDB" id="A0A087LZR4"/>
<organism evidence="2 3">
    <name type="scientific">Devosia riboflavina</name>
    <dbReference type="NCBI Taxonomy" id="46914"/>
    <lineage>
        <taxon>Bacteria</taxon>
        <taxon>Pseudomonadati</taxon>
        <taxon>Pseudomonadota</taxon>
        <taxon>Alphaproteobacteria</taxon>
        <taxon>Hyphomicrobiales</taxon>
        <taxon>Devosiaceae</taxon>
        <taxon>Devosia</taxon>
    </lineage>
</organism>
<comment type="caution">
    <text evidence="2">The sequence shown here is derived from an EMBL/GenBank/DDBJ whole genome shotgun (WGS) entry which is preliminary data.</text>
</comment>
<evidence type="ECO:0000256" key="1">
    <source>
        <dbReference type="SAM" id="Phobius"/>
    </source>
</evidence>
<dbReference type="STRING" id="46914.JP75_16095"/>
<dbReference type="Proteomes" id="UP000028981">
    <property type="component" value="Unassembled WGS sequence"/>
</dbReference>
<sequence>MDWNLILACAHHLAVFSLVGIFAAEFALIRPGLGGARLGQLARIDGAYGAMATVVIVVGILRVWFGGVDPWYYLGNHAFWGKMALFLVMGLLTIQPTLAIRRWAKAGEGMADYVVPAGDIGASRRFVHLQAGVLLLIPLFAAAMARGYGS</sequence>
<dbReference type="EMBL" id="JQGC01000015">
    <property type="protein sequence ID" value="KFL30117.1"/>
    <property type="molecule type" value="Genomic_DNA"/>
</dbReference>
<dbReference type="OrthoDB" id="826511at2"/>
<evidence type="ECO:0000313" key="2">
    <source>
        <dbReference type="EMBL" id="KFL30117.1"/>
    </source>
</evidence>
<evidence type="ECO:0000313" key="3">
    <source>
        <dbReference type="Proteomes" id="UP000028981"/>
    </source>
</evidence>
<proteinExistence type="predicted"/>
<dbReference type="InterPro" id="IPR018706">
    <property type="entry name" value="DUF2214_membrane"/>
</dbReference>
<reference evidence="2 3" key="1">
    <citation type="submission" date="2014-08" db="EMBL/GenBank/DDBJ databases">
        <authorList>
            <person name="Hassan Y.I."/>
            <person name="Lepp D."/>
            <person name="Zhou T."/>
        </authorList>
    </citation>
    <scope>NUCLEOTIDE SEQUENCE [LARGE SCALE GENOMIC DNA]</scope>
    <source>
        <strain evidence="2 3">IFO13584</strain>
    </source>
</reference>
<dbReference type="Pfam" id="PF09980">
    <property type="entry name" value="DUF2214"/>
    <property type="match status" value="1"/>
</dbReference>
<keyword evidence="1" id="KW-1133">Transmembrane helix</keyword>
<keyword evidence="3" id="KW-1185">Reference proteome</keyword>
<dbReference type="RefSeq" id="WP_035084687.1">
    <property type="nucleotide sequence ID" value="NZ_JQGC01000015.1"/>
</dbReference>
<feature type="transmembrane region" description="Helical" evidence="1">
    <location>
        <begin position="12"/>
        <end position="33"/>
    </location>
</feature>
<gene>
    <name evidence="2" type="ORF">JP75_16095</name>
</gene>
<feature type="transmembrane region" description="Helical" evidence="1">
    <location>
        <begin position="126"/>
        <end position="145"/>
    </location>
</feature>
<keyword evidence="1" id="KW-0472">Membrane</keyword>
<protein>
    <submittedName>
        <fullName evidence="2">Membrane protein</fullName>
    </submittedName>
</protein>
<feature type="transmembrane region" description="Helical" evidence="1">
    <location>
        <begin position="45"/>
        <end position="65"/>
    </location>
</feature>
<feature type="transmembrane region" description="Helical" evidence="1">
    <location>
        <begin position="77"/>
        <end position="100"/>
    </location>
</feature>
<accession>A0A087LZR4</accession>